<organism evidence="3">
    <name type="scientific">uncultured Pleomorphomonas sp</name>
    <dbReference type="NCBI Taxonomy" id="442121"/>
    <lineage>
        <taxon>Bacteria</taxon>
        <taxon>Pseudomonadati</taxon>
        <taxon>Pseudomonadota</taxon>
        <taxon>Alphaproteobacteria</taxon>
        <taxon>Hyphomicrobiales</taxon>
        <taxon>Pleomorphomonadaceae</taxon>
        <taxon>Pleomorphomonas</taxon>
        <taxon>environmental samples</taxon>
    </lineage>
</organism>
<sequence>MFGLLDKIGTTAAAIAGLVVGAAVTFAVLSLYDTWIDDPAVAKAAREGFVAASEKTALQGQVDEMKRQFKIAEAAAASDRARAEAANKEADDAWAKYEAAVAADTGDDGCRVSADDLEWLRKSRGAPDGGGN</sequence>
<reference evidence="3" key="1">
    <citation type="submission" date="2016-08" db="EMBL/GenBank/DDBJ databases">
        <authorList>
            <person name="Seilhamer J.J."/>
        </authorList>
    </citation>
    <scope>NUCLEOTIDE SEQUENCE</scope>
    <source>
        <strain evidence="3">86</strain>
    </source>
</reference>
<protein>
    <submittedName>
        <fullName evidence="3">Uncharacterized protein</fullName>
    </submittedName>
</protein>
<accession>A0A212L1Q6</accession>
<feature type="transmembrane region" description="Helical" evidence="2">
    <location>
        <begin position="12"/>
        <end position="32"/>
    </location>
</feature>
<keyword evidence="2" id="KW-0472">Membrane</keyword>
<evidence type="ECO:0000256" key="2">
    <source>
        <dbReference type="SAM" id="Phobius"/>
    </source>
</evidence>
<keyword evidence="2" id="KW-0812">Transmembrane</keyword>
<feature type="coiled-coil region" evidence="1">
    <location>
        <begin position="55"/>
        <end position="91"/>
    </location>
</feature>
<dbReference type="AlphaFoldDB" id="A0A212L1Q6"/>
<keyword evidence="2" id="KW-1133">Transmembrane helix</keyword>
<dbReference type="EMBL" id="FMJD01000002">
    <property type="protein sequence ID" value="SCM71472.1"/>
    <property type="molecule type" value="Genomic_DNA"/>
</dbReference>
<evidence type="ECO:0000313" key="3">
    <source>
        <dbReference type="EMBL" id="SCM71472.1"/>
    </source>
</evidence>
<dbReference type="RefSeq" id="WP_288199029.1">
    <property type="nucleotide sequence ID" value="NZ_LT608334.1"/>
</dbReference>
<evidence type="ECO:0000256" key="1">
    <source>
        <dbReference type="SAM" id="Coils"/>
    </source>
</evidence>
<proteinExistence type="predicted"/>
<keyword evidence="1" id="KW-0175">Coiled coil</keyword>
<gene>
    <name evidence="3" type="ORF">KL86PLE_100224</name>
</gene>
<name>A0A212L1Q6_9HYPH</name>